<proteinExistence type="predicted"/>
<keyword evidence="4" id="KW-1185">Reference proteome</keyword>
<name>A0ABQ6LM72_9RHOB</name>
<evidence type="ECO:0000313" key="4">
    <source>
        <dbReference type="Proteomes" id="UP001239909"/>
    </source>
</evidence>
<sequence length="73" mass="7641">MADSDVISPVTGTVWKQQCAEGQQVTEGDTLFILESMKMEIPVEAPASGTVSRLAVAEGASVDEDQVLCVIAS</sequence>
<evidence type="ECO:0000313" key="3">
    <source>
        <dbReference type="EMBL" id="GMG84301.1"/>
    </source>
</evidence>
<dbReference type="SUPFAM" id="SSF51230">
    <property type="entry name" value="Single hybrid motif"/>
    <property type="match status" value="1"/>
</dbReference>
<evidence type="ECO:0000259" key="2">
    <source>
        <dbReference type="PROSITE" id="PS50968"/>
    </source>
</evidence>
<dbReference type="InterPro" id="IPR011053">
    <property type="entry name" value="Single_hybrid_motif"/>
</dbReference>
<dbReference type="PANTHER" id="PTHR45266:SF3">
    <property type="entry name" value="OXALOACETATE DECARBOXYLASE ALPHA CHAIN"/>
    <property type="match status" value="1"/>
</dbReference>
<dbReference type="Proteomes" id="UP001239909">
    <property type="component" value="Unassembled WGS sequence"/>
</dbReference>
<dbReference type="Pfam" id="PF00364">
    <property type="entry name" value="Biotin_lipoyl"/>
    <property type="match status" value="1"/>
</dbReference>
<dbReference type="InterPro" id="IPR050709">
    <property type="entry name" value="Biotin_Carboxyl_Carrier/Decarb"/>
</dbReference>
<accession>A0ABQ6LM72</accession>
<dbReference type="PROSITE" id="PS50968">
    <property type="entry name" value="BIOTINYL_LIPOYL"/>
    <property type="match status" value="1"/>
</dbReference>
<organism evidence="3 4">
    <name type="scientific">Paralimibaculum aggregatum</name>
    <dbReference type="NCBI Taxonomy" id="3036245"/>
    <lineage>
        <taxon>Bacteria</taxon>
        <taxon>Pseudomonadati</taxon>
        <taxon>Pseudomonadota</taxon>
        <taxon>Alphaproteobacteria</taxon>
        <taxon>Rhodobacterales</taxon>
        <taxon>Paracoccaceae</taxon>
        <taxon>Paralimibaculum</taxon>
    </lineage>
</organism>
<dbReference type="InterPro" id="IPR000089">
    <property type="entry name" value="Biotin_lipoyl"/>
</dbReference>
<protein>
    <submittedName>
        <fullName evidence="3">Biotin/lipoyl-binding carrier protein</fullName>
    </submittedName>
</protein>
<dbReference type="RefSeq" id="WP_285673313.1">
    <property type="nucleotide sequence ID" value="NZ_BSYI01000033.1"/>
</dbReference>
<dbReference type="CDD" id="cd06850">
    <property type="entry name" value="biotinyl_domain"/>
    <property type="match status" value="1"/>
</dbReference>
<comment type="caution">
    <text evidence="3">The sequence shown here is derived from an EMBL/GenBank/DDBJ whole genome shotgun (WGS) entry which is preliminary data.</text>
</comment>
<dbReference type="PANTHER" id="PTHR45266">
    <property type="entry name" value="OXALOACETATE DECARBOXYLASE ALPHA CHAIN"/>
    <property type="match status" value="1"/>
</dbReference>
<dbReference type="Gene3D" id="2.40.50.100">
    <property type="match status" value="1"/>
</dbReference>
<feature type="domain" description="Lipoyl-binding" evidence="2">
    <location>
        <begin position="1"/>
        <end position="72"/>
    </location>
</feature>
<gene>
    <name evidence="3" type="ORF">LNKW23_35160</name>
</gene>
<keyword evidence="1" id="KW-0092">Biotin</keyword>
<reference evidence="3 4" key="1">
    <citation type="submission" date="2023-04" db="EMBL/GenBank/DDBJ databases">
        <title>Marinoamorphus aggregata gen. nov., sp. Nov., isolate from tissue of brittle star Ophioplocus japonicus.</title>
        <authorList>
            <person name="Kawano K."/>
            <person name="Sawayama S."/>
            <person name="Nakagawa S."/>
        </authorList>
    </citation>
    <scope>NUCLEOTIDE SEQUENCE [LARGE SCALE GENOMIC DNA]</scope>
    <source>
        <strain evidence="3 4">NKW23</strain>
    </source>
</reference>
<evidence type="ECO:0000256" key="1">
    <source>
        <dbReference type="ARBA" id="ARBA00023267"/>
    </source>
</evidence>
<dbReference type="EMBL" id="BSYI01000033">
    <property type="protein sequence ID" value="GMG84301.1"/>
    <property type="molecule type" value="Genomic_DNA"/>
</dbReference>